<dbReference type="GO" id="GO:0016757">
    <property type="term" value="F:glycosyltransferase activity"/>
    <property type="evidence" value="ECO:0007669"/>
    <property type="project" value="InterPro"/>
</dbReference>
<evidence type="ECO:0000313" key="4">
    <source>
        <dbReference type="Proteomes" id="UP000215214"/>
    </source>
</evidence>
<dbReference type="PANTHER" id="PTHR12526:SF627">
    <property type="entry name" value="D-RHAMNOSYLTRANSFERASE WBPZ"/>
    <property type="match status" value="1"/>
</dbReference>
<feature type="domain" description="Glycosyltransferase subfamily 4-like N-terminal" evidence="2">
    <location>
        <begin position="13"/>
        <end position="161"/>
    </location>
</feature>
<dbReference type="RefSeq" id="WP_095071629.1">
    <property type="nucleotide sequence ID" value="NZ_LT899436.1"/>
</dbReference>
<name>A0A238UB16_9FLAO</name>
<dbReference type="InterPro" id="IPR001296">
    <property type="entry name" value="Glyco_trans_1"/>
</dbReference>
<reference evidence="3 4" key="1">
    <citation type="submission" date="2017-07" db="EMBL/GenBank/DDBJ databases">
        <authorList>
            <person name="Sun Z.S."/>
            <person name="Albrecht U."/>
            <person name="Echele G."/>
            <person name="Lee C.C."/>
        </authorList>
    </citation>
    <scope>NUCLEOTIDE SEQUENCE [LARGE SCALE GENOMIC DNA]</scope>
    <source>
        <strain evidence="4">type strain: KCTC 22618</strain>
    </source>
</reference>
<proteinExistence type="predicted"/>
<gene>
    <name evidence="3" type="ORF">TJEJU_1971</name>
</gene>
<evidence type="ECO:0000313" key="3">
    <source>
        <dbReference type="EMBL" id="SNR15674.1"/>
    </source>
</evidence>
<dbReference type="Proteomes" id="UP000215214">
    <property type="component" value="Chromosome TJEJU"/>
</dbReference>
<dbReference type="OrthoDB" id="823685at2"/>
<evidence type="ECO:0000259" key="2">
    <source>
        <dbReference type="Pfam" id="PF13439"/>
    </source>
</evidence>
<dbReference type="PANTHER" id="PTHR12526">
    <property type="entry name" value="GLYCOSYLTRANSFERASE"/>
    <property type="match status" value="1"/>
</dbReference>
<dbReference type="EMBL" id="LT899436">
    <property type="protein sequence ID" value="SNR15674.1"/>
    <property type="molecule type" value="Genomic_DNA"/>
</dbReference>
<evidence type="ECO:0000259" key="1">
    <source>
        <dbReference type="Pfam" id="PF00534"/>
    </source>
</evidence>
<dbReference type="KEGG" id="tje:TJEJU_1971"/>
<protein>
    <submittedName>
        <fullName evidence="3">Uncharacterized protein</fullName>
    </submittedName>
</protein>
<dbReference type="Gene3D" id="3.40.50.2000">
    <property type="entry name" value="Glycogen Phosphorylase B"/>
    <property type="match status" value="2"/>
</dbReference>
<feature type="domain" description="Glycosyl transferase family 1" evidence="1">
    <location>
        <begin position="169"/>
        <end position="291"/>
    </location>
</feature>
<keyword evidence="4" id="KW-1185">Reference proteome</keyword>
<accession>A0A238UB16</accession>
<dbReference type="Pfam" id="PF13439">
    <property type="entry name" value="Glyco_transf_4"/>
    <property type="match status" value="1"/>
</dbReference>
<dbReference type="InterPro" id="IPR028098">
    <property type="entry name" value="Glyco_trans_4-like_N"/>
</dbReference>
<dbReference type="Pfam" id="PF00534">
    <property type="entry name" value="Glycos_transf_1"/>
    <property type="match status" value="1"/>
</dbReference>
<organism evidence="3 4">
    <name type="scientific">Tenacibaculum jejuense</name>
    <dbReference type="NCBI Taxonomy" id="584609"/>
    <lineage>
        <taxon>Bacteria</taxon>
        <taxon>Pseudomonadati</taxon>
        <taxon>Bacteroidota</taxon>
        <taxon>Flavobacteriia</taxon>
        <taxon>Flavobacteriales</taxon>
        <taxon>Flavobacteriaceae</taxon>
        <taxon>Tenacibaculum</taxon>
    </lineage>
</organism>
<sequence>MRIVQVIDQLGLGGAERVCVNLTNLLFRNGNEVKLIVLNDKGALFDLIDEGVDMVRLNKNKGKFKAYRQFKKHIKKDDIIHIHMRNPYRFVRKAFLFLGGNQPVILHDHFGKIVVNQTVPKLYKSLFKPHFFIGCSELLTEWAVNKVKLKKDRVFLVNNFVLHYETNYKNHTPKGLVLVGSLKKVKNHSLAMDIAKTLDKDLTIYCPSLEGGEKDYYESLVAHMEKINYKDRIHFVTGCNNVQTELKQYEMALLTSTSEGDPLALVEYMAQGLPFLCSDMGEAVKVVKKHYPEMVQGDFDVNNWVSNYHKVKEIQSEQIESLYNEHFSSDLYLEKYLSIYKKFLASV</sequence>
<dbReference type="SUPFAM" id="SSF53756">
    <property type="entry name" value="UDP-Glycosyltransferase/glycogen phosphorylase"/>
    <property type="match status" value="1"/>
</dbReference>
<dbReference type="AlphaFoldDB" id="A0A238UB16"/>